<reference evidence="2 3" key="1">
    <citation type="submission" date="2019-12" db="EMBL/GenBank/DDBJ databases">
        <authorList>
            <person name="Lee S.D."/>
        </authorList>
    </citation>
    <scope>NUCLEOTIDE SEQUENCE [LARGE SCALE GENOMIC DNA]</scope>
    <source>
        <strain evidence="2 3">SAP-6</strain>
    </source>
</reference>
<dbReference type="Proteomes" id="UP000461443">
    <property type="component" value="Unassembled WGS sequence"/>
</dbReference>
<dbReference type="AlphaFoldDB" id="A0A845ST66"/>
<name>A0A845ST66_9GAMM</name>
<dbReference type="EMBL" id="WUBS01000026">
    <property type="protein sequence ID" value="NDL65928.1"/>
    <property type="molecule type" value="Genomic_DNA"/>
</dbReference>
<gene>
    <name evidence="2" type="ORF">GRH90_24700</name>
</gene>
<feature type="signal peptide" evidence="1">
    <location>
        <begin position="1"/>
        <end position="27"/>
    </location>
</feature>
<comment type="caution">
    <text evidence="2">The sequence shown here is derived from an EMBL/GenBank/DDBJ whole genome shotgun (WGS) entry which is preliminary data.</text>
</comment>
<proteinExistence type="predicted"/>
<keyword evidence="1" id="KW-0732">Signal</keyword>
<reference evidence="2 3" key="2">
    <citation type="submission" date="2020-02" db="EMBL/GenBank/DDBJ databases">
        <title>The new genus of Enterobacteriales.</title>
        <authorList>
            <person name="Kim I.S."/>
        </authorList>
    </citation>
    <scope>NUCLEOTIDE SEQUENCE [LARGE SCALE GENOMIC DNA]</scope>
    <source>
        <strain evidence="2 3">SAP-6</strain>
    </source>
</reference>
<protein>
    <submittedName>
        <fullName evidence="2">DUF1481 domain-containing protein</fullName>
    </submittedName>
</protein>
<keyword evidence="3" id="KW-1185">Reference proteome</keyword>
<feature type="chain" id="PRO_5032647828" evidence="1">
    <location>
        <begin position="28"/>
        <end position="223"/>
    </location>
</feature>
<sequence>MPLLFLRRCGWLGLLACLLTACGSHQKAPPAFTASGYVADRGAMRLWRKDDVAQQTVNIVSVYSPYKGENTVITRYQFIRDDVRQINRTQNGEHPETLQIRFDDKGNPSFMQRQRDGLREKLSDDELALYQFEARRLLDVSQSLRAGQVILMQGRWRNGVMTTCDGNEVDPDFDRRSASWVAARTQRSTGQLGVAWLEAPEGTQLLLVANEDFCHWQPKKSEL</sequence>
<organism evidence="2 3">
    <name type="scientific">Acerihabitans arboris</name>
    <dbReference type="NCBI Taxonomy" id="2691583"/>
    <lineage>
        <taxon>Bacteria</taxon>
        <taxon>Pseudomonadati</taxon>
        <taxon>Pseudomonadota</taxon>
        <taxon>Gammaproteobacteria</taxon>
        <taxon>Enterobacterales</taxon>
        <taxon>Pectobacteriaceae</taxon>
        <taxon>Acerihabitans</taxon>
    </lineage>
</organism>
<evidence type="ECO:0000313" key="3">
    <source>
        <dbReference type="Proteomes" id="UP000461443"/>
    </source>
</evidence>
<dbReference type="InterPro" id="IPR010858">
    <property type="entry name" value="DUF1481"/>
</dbReference>
<evidence type="ECO:0000256" key="1">
    <source>
        <dbReference type="SAM" id="SignalP"/>
    </source>
</evidence>
<accession>A0A845ST66</accession>
<dbReference type="Pfam" id="PF07356">
    <property type="entry name" value="DUF1481"/>
    <property type="match status" value="1"/>
</dbReference>
<dbReference type="PROSITE" id="PS51257">
    <property type="entry name" value="PROKAR_LIPOPROTEIN"/>
    <property type="match status" value="1"/>
</dbReference>
<dbReference type="RefSeq" id="WP_162368641.1">
    <property type="nucleotide sequence ID" value="NZ_WUBS01000026.1"/>
</dbReference>
<evidence type="ECO:0000313" key="2">
    <source>
        <dbReference type="EMBL" id="NDL65928.1"/>
    </source>
</evidence>